<keyword evidence="2" id="KW-0802">TPR repeat</keyword>
<reference evidence="6" key="1">
    <citation type="journal article" date="2017" name="Genome Biol.">
        <title>Comparative genomics reveals high biological diversity and specific adaptations in the industrially and medically important fungal genus Aspergillus.</title>
        <authorList>
            <person name="de Vries R.P."/>
            <person name="Riley R."/>
            <person name="Wiebenga A."/>
            <person name="Aguilar-Osorio G."/>
            <person name="Amillis S."/>
            <person name="Uchima C.A."/>
            <person name="Anderluh G."/>
            <person name="Asadollahi M."/>
            <person name="Askin M."/>
            <person name="Barry K."/>
            <person name="Battaglia E."/>
            <person name="Bayram O."/>
            <person name="Benocci T."/>
            <person name="Braus-Stromeyer S.A."/>
            <person name="Caldana C."/>
            <person name="Canovas D."/>
            <person name="Cerqueira G.C."/>
            <person name="Chen F."/>
            <person name="Chen W."/>
            <person name="Choi C."/>
            <person name="Clum A."/>
            <person name="Dos Santos R.A."/>
            <person name="Damasio A.R."/>
            <person name="Diallinas G."/>
            <person name="Emri T."/>
            <person name="Fekete E."/>
            <person name="Flipphi M."/>
            <person name="Freyberg S."/>
            <person name="Gallo A."/>
            <person name="Gournas C."/>
            <person name="Habgood R."/>
            <person name="Hainaut M."/>
            <person name="Harispe M.L."/>
            <person name="Henrissat B."/>
            <person name="Hilden K.S."/>
            <person name="Hope R."/>
            <person name="Hossain A."/>
            <person name="Karabika E."/>
            <person name="Karaffa L."/>
            <person name="Karanyi Z."/>
            <person name="Krasevec N."/>
            <person name="Kuo A."/>
            <person name="Kusch H."/>
            <person name="LaButti K."/>
            <person name="Lagendijk E.L."/>
            <person name="Lapidus A."/>
            <person name="Levasseur A."/>
            <person name="Lindquist E."/>
            <person name="Lipzen A."/>
            <person name="Logrieco A.F."/>
            <person name="MacCabe A."/>
            <person name="Maekelae M.R."/>
            <person name="Malavazi I."/>
            <person name="Melin P."/>
            <person name="Meyer V."/>
            <person name="Mielnichuk N."/>
            <person name="Miskei M."/>
            <person name="Molnar A.P."/>
            <person name="Mule G."/>
            <person name="Ngan C.Y."/>
            <person name="Orejas M."/>
            <person name="Orosz E."/>
            <person name="Ouedraogo J.P."/>
            <person name="Overkamp K.M."/>
            <person name="Park H.-S."/>
            <person name="Perrone G."/>
            <person name="Piumi F."/>
            <person name="Punt P.J."/>
            <person name="Ram A.F."/>
            <person name="Ramon A."/>
            <person name="Rauscher S."/>
            <person name="Record E."/>
            <person name="Riano-Pachon D.M."/>
            <person name="Robert V."/>
            <person name="Roehrig J."/>
            <person name="Ruller R."/>
            <person name="Salamov A."/>
            <person name="Salih N.S."/>
            <person name="Samson R.A."/>
            <person name="Sandor E."/>
            <person name="Sanguinetti M."/>
            <person name="Schuetze T."/>
            <person name="Sepcic K."/>
            <person name="Shelest E."/>
            <person name="Sherlock G."/>
            <person name="Sophianopoulou V."/>
            <person name="Squina F.M."/>
            <person name="Sun H."/>
            <person name="Susca A."/>
            <person name="Todd R.B."/>
            <person name="Tsang A."/>
            <person name="Unkles S.E."/>
            <person name="van de Wiele N."/>
            <person name="van Rossen-Uffink D."/>
            <person name="Oliveira J.V."/>
            <person name="Vesth T.C."/>
            <person name="Visser J."/>
            <person name="Yu J.-H."/>
            <person name="Zhou M."/>
            <person name="Andersen M.R."/>
            <person name="Archer D.B."/>
            <person name="Baker S.E."/>
            <person name="Benoit I."/>
            <person name="Brakhage A.A."/>
            <person name="Braus G.H."/>
            <person name="Fischer R."/>
            <person name="Frisvad J.C."/>
            <person name="Goldman G.H."/>
            <person name="Houbraken J."/>
            <person name="Oakley B."/>
            <person name="Pocsi I."/>
            <person name="Scazzocchio C."/>
            <person name="Seiboth B."/>
            <person name="vanKuyk P.A."/>
            <person name="Wortman J."/>
            <person name="Dyer P.S."/>
            <person name="Grigoriev I.V."/>
        </authorList>
    </citation>
    <scope>NUCLEOTIDE SEQUENCE [LARGE SCALE GENOMIC DNA]</scope>
    <source>
        <strain evidence="6">CBS 506.65</strain>
    </source>
</reference>
<evidence type="ECO:0000256" key="2">
    <source>
        <dbReference type="ARBA" id="ARBA00022803"/>
    </source>
</evidence>
<dbReference type="EMBL" id="KV878353">
    <property type="protein sequence ID" value="OJJ43318.1"/>
    <property type="molecule type" value="Genomic_DNA"/>
</dbReference>
<keyword evidence="1" id="KW-0677">Repeat</keyword>
<dbReference type="OrthoDB" id="5587616at2759"/>
<dbReference type="VEuPathDB" id="FungiDB:ASPZODRAFT_103831"/>
<dbReference type="GO" id="GO:0005654">
    <property type="term" value="C:nucleoplasm"/>
    <property type="evidence" value="ECO:0007669"/>
    <property type="project" value="TreeGrafter"/>
</dbReference>
<evidence type="ECO:0000256" key="1">
    <source>
        <dbReference type="ARBA" id="ARBA00022737"/>
    </source>
</evidence>
<evidence type="ECO:0000313" key="6">
    <source>
        <dbReference type="Proteomes" id="UP000184188"/>
    </source>
</evidence>
<dbReference type="Gene3D" id="1.25.40.10">
    <property type="entry name" value="Tetratricopeptide repeat domain"/>
    <property type="match status" value="1"/>
</dbReference>
<dbReference type="PANTHER" id="PTHR15081">
    <property type="entry name" value="NUCLEAR AUTOANTIGENIC SPERM PROTEIN NASP -RELATED"/>
    <property type="match status" value="1"/>
</dbReference>
<dbReference type="GO" id="GO:0042393">
    <property type="term" value="F:histone binding"/>
    <property type="evidence" value="ECO:0007669"/>
    <property type="project" value="TreeGrafter"/>
</dbReference>
<dbReference type="InterPro" id="IPR051730">
    <property type="entry name" value="NASP-like"/>
</dbReference>
<dbReference type="Pfam" id="PF10516">
    <property type="entry name" value="SHNi-TPR"/>
    <property type="match status" value="1"/>
</dbReference>
<dbReference type="AlphaFoldDB" id="A0A1L9S819"/>
<protein>
    <recommendedName>
        <fullName evidence="4">Tetratricopeptide SHNi-TPR domain-containing protein</fullName>
    </recommendedName>
</protein>
<evidence type="ECO:0000259" key="4">
    <source>
        <dbReference type="Pfam" id="PF10516"/>
    </source>
</evidence>
<feature type="region of interest" description="Disordered" evidence="3">
    <location>
        <begin position="129"/>
        <end position="175"/>
    </location>
</feature>
<dbReference type="GO" id="GO:0034080">
    <property type="term" value="P:CENP-A containing chromatin assembly"/>
    <property type="evidence" value="ECO:0007669"/>
    <property type="project" value="TreeGrafter"/>
</dbReference>
<name>A0A1L9S819_9EURO</name>
<proteinExistence type="predicted"/>
<dbReference type="GO" id="GO:0006335">
    <property type="term" value="P:DNA replication-dependent chromatin assembly"/>
    <property type="evidence" value="ECO:0007669"/>
    <property type="project" value="TreeGrafter"/>
</dbReference>
<keyword evidence="6" id="KW-1185">Reference proteome</keyword>
<feature type="compositionally biased region" description="Basic and acidic residues" evidence="3">
    <location>
        <begin position="416"/>
        <end position="429"/>
    </location>
</feature>
<dbReference type="PANTHER" id="PTHR15081:SF1">
    <property type="entry name" value="NUCLEAR AUTOANTIGENIC SPERM PROTEIN"/>
    <property type="match status" value="1"/>
</dbReference>
<evidence type="ECO:0000313" key="5">
    <source>
        <dbReference type="EMBL" id="OJJ43318.1"/>
    </source>
</evidence>
<organism evidence="5 6">
    <name type="scientific">Penicilliopsis zonata CBS 506.65</name>
    <dbReference type="NCBI Taxonomy" id="1073090"/>
    <lineage>
        <taxon>Eukaryota</taxon>
        <taxon>Fungi</taxon>
        <taxon>Dikarya</taxon>
        <taxon>Ascomycota</taxon>
        <taxon>Pezizomycotina</taxon>
        <taxon>Eurotiomycetes</taxon>
        <taxon>Eurotiomycetidae</taxon>
        <taxon>Eurotiales</taxon>
        <taxon>Aspergillaceae</taxon>
        <taxon>Penicilliopsis</taxon>
    </lineage>
</organism>
<dbReference type="Proteomes" id="UP000184188">
    <property type="component" value="Unassembled WGS sequence"/>
</dbReference>
<feature type="domain" description="Tetratricopeptide SHNi-TPR" evidence="4">
    <location>
        <begin position="219"/>
        <end position="256"/>
    </location>
</feature>
<dbReference type="STRING" id="1073090.A0A1L9S819"/>
<accession>A0A1L9S819</accession>
<dbReference type="RefSeq" id="XP_022577828.1">
    <property type="nucleotide sequence ID" value="XM_022720845.1"/>
</dbReference>
<dbReference type="InterPro" id="IPR011990">
    <property type="entry name" value="TPR-like_helical_dom_sf"/>
</dbReference>
<dbReference type="InterPro" id="IPR019544">
    <property type="entry name" value="Tetratricopeptide_SHNi-TPR_dom"/>
</dbReference>
<feature type="region of interest" description="Disordered" evidence="3">
    <location>
        <begin position="410"/>
        <end position="449"/>
    </location>
</feature>
<gene>
    <name evidence="5" type="ORF">ASPZODRAFT_103831</name>
</gene>
<dbReference type="GeneID" id="34607310"/>
<feature type="compositionally biased region" description="Acidic residues" evidence="3">
    <location>
        <begin position="151"/>
        <end position="174"/>
    </location>
</feature>
<sequence>MTDNESATKELEPSSEILERKAQLKDITARAAAKDAIKDYSAASDLYSQATELQAEINGELSLENADLLFAYGKSLYNVAVSKSDVLGGKISGDPQAHAGDGSTQSTNVKKDNLIKTAMHNGANKSIAGESAGAQAESTSSKPFFQFTGDENFDDEDDEDDEQDEEPGEEDDDFANAFEVLDLARVLYSRRLIQMEEEGGKNKSHEASSEEKHVMERIADSYDLQAEISLEAERFMDAVTDLRSALKLRISLCPTEDPSVAECHYKLSLALEFASANKPEDSDNTEKATTVNQKMREEAVTHMEKAIESCRLRMAQEQKKIDENGDKDGAQVVVSKRSVANIKEIVNDMELRLVDLKRSPESFQALDQSKEDVMKGILGQVVGKASAEQTASLNAAMAGANDLSSLVRRKPVAKQITEERAYGTKRPADEGTATGDPKKTRLDGSPTSL</sequence>
<evidence type="ECO:0000256" key="3">
    <source>
        <dbReference type="SAM" id="MobiDB-lite"/>
    </source>
</evidence>